<sequence>MKVLKWIGMVLGAILFLWWIGPKPPEPNLKTSLPTLPDSLRQYVQRKESRQPNLKPDNQARIVWYDSTRKTPWSVVYLHGFSASQAEGAPIHREFARRYGCNLYLARLFGHGLNEKEPLVDVTPENLVASAAEALAIGKRLGEKVLIMSTSTGGTLALILAADHPKDVNGIIAYSPNIDLHDEASWLLTRPWGLPLSRLVLGSNYYQFYGSDSVQYYWTTRYRSEALVSLKNLLEHTMTPETFQRVKAPFFLGYYYKDDEHQDDVVSVPAMLKMFDQLGTPANLKRKAAFPEAGHHVIGSRYTSADVEDVRQATYQFAEEVLKMQPINLPEESTALSETP</sequence>
<dbReference type="InterPro" id="IPR029058">
    <property type="entry name" value="AB_hydrolase_fold"/>
</dbReference>
<dbReference type="SUPFAM" id="SSF53474">
    <property type="entry name" value="alpha/beta-Hydrolases"/>
    <property type="match status" value="1"/>
</dbReference>
<dbReference type="Gene3D" id="3.40.50.1820">
    <property type="entry name" value="alpha/beta hydrolase"/>
    <property type="match status" value="1"/>
</dbReference>
<reference evidence="3 4" key="1">
    <citation type="submission" date="2016-10" db="EMBL/GenBank/DDBJ databases">
        <authorList>
            <person name="de Groot N.N."/>
        </authorList>
    </citation>
    <scope>NUCLEOTIDE SEQUENCE [LARGE SCALE GENOMIC DNA]</scope>
    <source>
        <strain evidence="3 4">DSM 25186</strain>
    </source>
</reference>
<keyword evidence="1" id="KW-0378">Hydrolase</keyword>
<dbReference type="RefSeq" id="WP_089678153.1">
    <property type="nucleotide sequence ID" value="NZ_FNFO01000001.1"/>
</dbReference>
<name>A0A1G8X626_9BACT</name>
<accession>A0A1G8X626</accession>
<dbReference type="PANTHER" id="PTHR43798:SF31">
    <property type="entry name" value="AB HYDROLASE SUPERFAMILY PROTEIN YCLE"/>
    <property type="match status" value="1"/>
</dbReference>
<dbReference type="PANTHER" id="PTHR43798">
    <property type="entry name" value="MONOACYLGLYCEROL LIPASE"/>
    <property type="match status" value="1"/>
</dbReference>
<dbReference type="AlphaFoldDB" id="A0A1G8X626"/>
<keyword evidence="4" id="KW-1185">Reference proteome</keyword>
<evidence type="ECO:0000259" key="2">
    <source>
        <dbReference type="Pfam" id="PF12146"/>
    </source>
</evidence>
<dbReference type="InterPro" id="IPR022742">
    <property type="entry name" value="Hydrolase_4"/>
</dbReference>
<dbReference type="Pfam" id="PF12146">
    <property type="entry name" value="Hydrolase_4"/>
    <property type="match status" value="1"/>
</dbReference>
<dbReference type="InterPro" id="IPR050266">
    <property type="entry name" value="AB_hydrolase_sf"/>
</dbReference>
<evidence type="ECO:0000313" key="3">
    <source>
        <dbReference type="EMBL" id="SDJ86062.1"/>
    </source>
</evidence>
<dbReference type="Proteomes" id="UP000198510">
    <property type="component" value="Unassembled WGS sequence"/>
</dbReference>
<dbReference type="EMBL" id="FNFO01000001">
    <property type="protein sequence ID" value="SDJ86062.1"/>
    <property type="molecule type" value="Genomic_DNA"/>
</dbReference>
<evidence type="ECO:0000313" key="4">
    <source>
        <dbReference type="Proteomes" id="UP000198510"/>
    </source>
</evidence>
<dbReference type="OrthoDB" id="5416147at2"/>
<protein>
    <submittedName>
        <fullName evidence="3">Pimeloyl-ACP methyl ester carboxylesterase</fullName>
    </submittedName>
</protein>
<gene>
    <name evidence="3" type="ORF">SAMN05421823_101278</name>
</gene>
<dbReference type="GO" id="GO:0016020">
    <property type="term" value="C:membrane"/>
    <property type="evidence" value="ECO:0007669"/>
    <property type="project" value="TreeGrafter"/>
</dbReference>
<evidence type="ECO:0000256" key="1">
    <source>
        <dbReference type="ARBA" id="ARBA00022801"/>
    </source>
</evidence>
<proteinExistence type="predicted"/>
<dbReference type="GO" id="GO:0016787">
    <property type="term" value="F:hydrolase activity"/>
    <property type="evidence" value="ECO:0007669"/>
    <property type="project" value="UniProtKB-KW"/>
</dbReference>
<dbReference type="STRING" id="1075417.SAMN05421823_101278"/>
<organism evidence="3 4">
    <name type="scientific">Catalinimonas alkaloidigena</name>
    <dbReference type="NCBI Taxonomy" id="1075417"/>
    <lineage>
        <taxon>Bacteria</taxon>
        <taxon>Pseudomonadati</taxon>
        <taxon>Bacteroidota</taxon>
        <taxon>Cytophagia</taxon>
        <taxon>Cytophagales</taxon>
        <taxon>Catalimonadaceae</taxon>
        <taxon>Catalinimonas</taxon>
    </lineage>
</organism>
<feature type="domain" description="Serine aminopeptidase S33" evidence="2">
    <location>
        <begin position="73"/>
        <end position="222"/>
    </location>
</feature>